<dbReference type="InterPro" id="IPR029045">
    <property type="entry name" value="ClpP/crotonase-like_dom_sf"/>
</dbReference>
<keyword evidence="6" id="KW-0472">Membrane</keyword>
<dbReference type="Pfam" id="PF01343">
    <property type="entry name" value="Peptidase_S49"/>
    <property type="match status" value="2"/>
</dbReference>
<evidence type="ECO:0000256" key="6">
    <source>
        <dbReference type="ARBA" id="ARBA00023136"/>
    </source>
</evidence>
<evidence type="ECO:0000256" key="2">
    <source>
        <dbReference type="ARBA" id="ARBA00008683"/>
    </source>
</evidence>
<dbReference type="CDD" id="cd07018">
    <property type="entry name" value="S49_SppA_67K_type"/>
    <property type="match status" value="1"/>
</dbReference>
<keyword evidence="3" id="KW-0645">Protease</keyword>
<comment type="similarity">
    <text evidence="2">Belongs to the peptidase S49 family.</text>
</comment>
<dbReference type="EMBL" id="CADCVG010000033">
    <property type="protein sequence ID" value="CAA9449515.1"/>
    <property type="molecule type" value="Genomic_DNA"/>
</dbReference>
<keyword evidence="5" id="KW-0720">Serine protease</keyword>
<dbReference type="GO" id="GO:0006465">
    <property type="term" value="P:signal peptide processing"/>
    <property type="evidence" value="ECO:0007669"/>
    <property type="project" value="InterPro"/>
</dbReference>
<dbReference type="InterPro" id="IPR004635">
    <property type="entry name" value="Pept_S49_SppA"/>
</dbReference>
<dbReference type="InterPro" id="IPR004634">
    <property type="entry name" value="Pept_S49_pIV"/>
</dbReference>
<dbReference type="PANTHER" id="PTHR33209">
    <property type="entry name" value="PROTEASE 4"/>
    <property type="match status" value="1"/>
</dbReference>
<proteinExistence type="inferred from homology"/>
<dbReference type="PANTHER" id="PTHR33209:SF1">
    <property type="entry name" value="PEPTIDASE S49 DOMAIN-CONTAINING PROTEIN"/>
    <property type="match status" value="1"/>
</dbReference>
<protein>
    <recommendedName>
        <fullName evidence="9">Peptidase S49 domain-containing protein</fullName>
    </recommendedName>
</protein>
<dbReference type="PIRSF" id="PIRSF001217">
    <property type="entry name" value="Protease_4_SppA"/>
    <property type="match status" value="1"/>
</dbReference>
<evidence type="ECO:0000256" key="4">
    <source>
        <dbReference type="ARBA" id="ARBA00022801"/>
    </source>
</evidence>
<dbReference type="Gene3D" id="6.20.330.10">
    <property type="match status" value="1"/>
</dbReference>
<evidence type="ECO:0000313" key="10">
    <source>
        <dbReference type="EMBL" id="CAA9449515.1"/>
    </source>
</evidence>
<organism evidence="10">
    <name type="scientific">uncultured Rubrobacteraceae bacterium</name>
    <dbReference type="NCBI Taxonomy" id="349277"/>
    <lineage>
        <taxon>Bacteria</taxon>
        <taxon>Bacillati</taxon>
        <taxon>Actinomycetota</taxon>
        <taxon>Rubrobacteria</taxon>
        <taxon>Rubrobacterales</taxon>
        <taxon>Rubrobacteraceae</taxon>
        <taxon>environmental samples</taxon>
    </lineage>
</organism>
<evidence type="ECO:0000256" key="5">
    <source>
        <dbReference type="ARBA" id="ARBA00022825"/>
    </source>
</evidence>
<feature type="active site" description="Nucleophile" evidence="7">
    <location>
        <position position="373"/>
    </location>
</feature>
<keyword evidence="4" id="KW-0378">Hydrolase</keyword>
<feature type="domain" description="Peptidase S49" evidence="9">
    <location>
        <begin position="358"/>
        <end position="506"/>
    </location>
</feature>
<evidence type="ECO:0000256" key="8">
    <source>
        <dbReference type="SAM" id="MobiDB-lite"/>
    </source>
</evidence>
<dbReference type="InterPro" id="IPR047217">
    <property type="entry name" value="S49_SppA_67K_type_N"/>
</dbReference>
<comment type="subcellular location">
    <subcellularLocation>
        <location evidence="1">Membrane</location>
    </subcellularLocation>
</comment>
<dbReference type="SUPFAM" id="SSF52096">
    <property type="entry name" value="ClpP/crotonase"/>
    <property type="match status" value="2"/>
</dbReference>
<feature type="region of interest" description="Disordered" evidence="8">
    <location>
        <begin position="44"/>
        <end position="63"/>
    </location>
</feature>
<dbReference type="GO" id="GO:0008236">
    <property type="term" value="F:serine-type peptidase activity"/>
    <property type="evidence" value="ECO:0007669"/>
    <property type="project" value="UniProtKB-KW"/>
</dbReference>
<reference evidence="10" key="1">
    <citation type="submission" date="2020-02" db="EMBL/GenBank/DDBJ databases">
        <authorList>
            <person name="Meier V. D."/>
        </authorList>
    </citation>
    <scope>NUCLEOTIDE SEQUENCE</scope>
    <source>
        <strain evidence="10">AVDCRST_MAG14</strain>
    </source>
</reference>
<accession>A0A6J4QU20</accession>
<evidence type="ECO:0000256" key="7">
    <source>
        <dbReference type="PIRSR" id="PIRSR001217-1"/>
    </source>
</evidence>
<gene>
    <name evidence="10" type="ORF">AVDCRST_MAG14-743</name>
</gene>
<evidence type="ECO:0000256" key="3">
    <source>
        <dbReference type="ARBA" id="ARBA00022670"/>
    </source>
</evidence>
<dbReference type="NCBIfam" id="TIGR00706">
    <property type="entry name" value="SppA_dom"/>
    <property type="match status" value="1"/>
</dbReference>
<dbReference type="InterPro" id="IPR047272">
    <property type="entry name" value="S49_SppA_C"/>
</dbReference>
<name>A0A6J4QU20_9ACTN</name>
<feature type="active site" description="Proton donor/acceptor" evidence="7">
    <location>
        <position position="174"/>
    </location>
</feature>
<dbReference type="InterPro" id="IPR002142">
    <property type="entry name" value="Peptidase_S49"/>
</dbReference>
<feature type="domain" description="Peptidase S49" evidence="9">
    <location>
        <begin position="106"/>
        <end position="251"/>
    </location>
</feature>
<dbReference type="AlphaFoldDB" id="A0A6J4QU20"/>
<evidence type="ECO:0000259" key="9">
    <source>
        <dbReference type="Pfam" id="PF01343"/>
    </source>
</evidence>
<dbReference type="CDD" id="cd07023">
    <property type="entry name" value="S49_Sppa_N_C"/>
    <property type="match status" value="1"/>
</dbReference>
<sequence>MSLLVDILLNLVRLLRNAYSRVLRRRPPDFVWLPVTGSLPELDPPRPGLLRRRLDPRPSPPSLEGIRSRLDRLLADGRPRGVILRVENLDAGWASLEELRRELQRFQSKGKRVVAYLVNPDTRSYYLATAANEVFATPLATLNVVGLRTRVNFLKDTLSLAGLRTEVVAVSPYKSAADPVSRPNFSPEAREQMERLLDRRFDELVAAVSEERSLPPEEVRNLVDQAPYSACQAARNGLLDGALYEDELSRRLGGENPARIAEWGVARKALHLSYRRRRTRKGVGLVSVRGTITRGRSRRLPIPLPLLGREQAGSDSVVAALRAAEKSRRVGAVLLHVESPGGDALASDLIWREVERINARKPVVVLMGNTAASGGYYVSAAASHVFARKNTITGSIGVILTRPVAANLIDKLKVNPVTIERGARSNLLDPRRAPSTDELTILNEHLQNFYREFKDRVEKGRNLGARSLEEIAGGRVWTGAEALELGLVDELGGFRDALDEARRLAGIPEGVPDALVKVTPPRGTRPTPGEPVREAVDAMSGAISELAAARVWALAPYEISDDW</sequence>
<evidence type="ECO:0000256" key="1">
    <source>
        <dbReference type="ARBA" id="ARBA00004370"/>
    </source>
</evidence>
<dbReference type="Gene3D" id="3.90.226.10">
    <property type="entry name" value="2-enoyl-CoA Hydratase, Chain A, domain 1"/>
    <property type="match status" value="3"/>
</dbReference>
<dbReference type="GO" id="GO:0016020">
    <property type="term" value="C:membrane"/>
    <property type="evidence" value="ECO:0007669"/>
    <property type="project" value="UniProtKB-SubCell"/>
</dbReference>